<reference evidence="6 7" key="1">
    <citation type="journal article" date="2015" name="Nature">
        <title>rRNA introns, odd ribosomes, and small enigmatic genomes across a large radiation of phyla.</title>
        <authorList>
            <person name="Brown C.T."/>
            <person name="Hug L.A."/>
            <person name="Thomas B.C."/>
            <person name="Sharon I."/>
            <person name="Castelle C.J."/>
            <person name="Singh A."/>
            <person name="Wilkins M.J."/>
            <person name="Williams K.H."/>
            <person name="Banfield J.F."/>
        </authorList>
    </citation>
    <scope>NUCLEOTIDE SEQUENCE [LARGE SCALE GENOMIC DNA]</scope>
</reference>
<dbReference type="PANTHER" id="PTHR30307">
    <property type="entry name" value="S-ADENOSYLMETHIONINE:TRNA RIBOSYLTRANSFERASE-ISOMERASE"/>
    <property type="match status" value="1"/>
</dbReference>
<dbReference type="InterPro" id="IPR042119">
    <property type="entry name" value="QueA_dom2"/>
</dbReference>
<dbReference type="EC" id="2.4.99.17" evidence="5"/>
<dbReference type="Gene3D" id="3.40.1780.10">
    <property type="entry name" value="QueA-like"/>
    <property type="match status" value="1"/>
</dbReference>
<dbReference type="InterPro" id="IPR042118">
    <property type="entry name" value="QueA_dom1"/>
</dbReference>
<dbReference type="NCBIfam" id="TIGR00113">
    <property type="entry name" value="queA"/>
    <property type="match status" value="1"/>
</dbReference>
<dbReference type="HAMAP" id="MF_00113">
    <property type="entry name" value="QueA"/>
    <property type="match status" value="1"/>
</dbReference>
<organism evidence="6 7">
    <name type="scientific">candidate division CPR2 bacterium GW2011_GWC1_41_48</name>
    <dbReference type="NCBI Taxonomy" id="1618344"/>
    <lineage>
        <taxon>Bacteria</taxon>
        <taxon>Bacteria division CPR2</taxon>
    </lineage>
</organism>
<comment type="subunit">
    <text evidence="5">Monomer.</text>
</comment>
<comment type="catalytic activity">
    <reaction evidence="5">
        <text>7-aminomethyl-7-carbaguanosine(34) in tRNA + S-adenosyl-L-methionine = epoxyqueuosine(34) in tRNA + adenine + L-methionine + 2 H(+)</text>
        <dbReference type="Rhea" id="RHEA:32155"/>
        <dbReference type="Rhea" id="RHEA-COMP:10342"/>
        <dbReference type="Rhea" id="RHEA-COMP:18582"/>
        <dbReference type="ChEBI" id="CHEBI:15378"/>
        <dbReference type="ChEBI" id="CHEBI:16708"/>
        <dbReference type="ChEBI" id="CHEBI:57844"/>
        <dbReference type="ChEBI" id="CHEBI:59789"/>
        <dbReference type="ChEBI" id="CHEBI:82833"/>
        <dbReference type="ChEBI" id="CHEBI:194443"/>
        <dbReference type="EC" id="2.4.99.17"/>
    </reaction>
</comment>
<protein>
    <recommendedName>
        <fullName evidence="5">S-adenosylmethionine:tRNA ribosyltransferase-isomerase</fullName>
        <ecNumber evidence="5">2.4.99.17</ecNumber>
    </recommendedName>
    <alternativeName>
        <fullName evidence="5">Queuosine biosynthesis protein QueA</fullName>
    </alternativeName>
</protein>
<dbReference type="Pfam" id="PF02547">
    <property type="entry name" value="Queuosine_synth"/>
    <property type="match status" value="1"/>
</dbReference>
<dbReference type="AlphaFoldDB" id="A0A0G0WAU5"/>
<dbReference type="NCBIfam" id="NF001140">
    <property type="entry name" value="PRK00147.1"/>
    <property type="match status" value="1"/>
</dbReference>
<evidence type="ECO:0000256" key="4">
    <source>
        <dbReference type="ARBA" id="ARBA00022785"/>
    </source>
</evidence>
<comment type="pathway">
    <text evidence="5">tRNA modification; tRNA-queuosine biosynthesis.</text>
</comment>
<dbReference type="Gene3D" id="2.40.10.240">
    <property type="entry name" value="QueA-like"/>
    <property type="match status" value="1"/>
</dbReference>
<comment type="caution">
    <text evidence="6">The sequence shown here is derived from an EMBL/GenBank/DDBJ whole genome shotgun (WGS) entry which is preliminary data.</text>
</comment>
<keyword evidence="4 5" id="KW-0671">Queuosine biosynthesis</keyword>
<evidence type="ECO:0000256" key="5">
    <source>
        <dbReference type="HAMAP-Rule" id="MF_00113"/>
    </source>
</evidence>
<dbReference type="PATRIC" id="fig|1618344.3.peg.900"/>
<proteinExistence type="inferred from homology"/>
<dbReference type="EMBL" id="LCBL01000003">
    <property type="protein sequence ID" value="KKS09182.1"/>
    <property type="molecule type" value="Genomic_DNA"/>
</dbReference>
<keyword evidence="2 5" id="KW-0808">Transferase</keyword>
<dbReference type="Proteomes" id="UP000033869">
    <property type="component" value="Unassembled WGS sequence"/>
</dbReference>
<accession>A0A0G0WAU5</accession>
<dbReference type="GO" id="GO:0005737">
    <property type="term" value="C:cytoplasm"/>
    <property type="evidence" value="ECO:0007669"/>
    <property type="project" value="UniProtKB-SubCell"/>
</dbReference>
<dbReference type="UniPathway" id="UPA00392"/>
<keyword evidence="1 5" id="KW-0963">Cytoplasm</keyword>
<evidence type="ECO:0000313" key="7">
    <source>
        <dbReference type="Proteomes" id="UP000033869"/>
    </source>
</evidence>
<keyword evidence="3 5" id="KW-0949">S-adenosyl-L-methionine</keyword>
<dbReference type="GO" id="GO:0008616">
    <property type="term" value="P:tRNA queuosine(34) biosynthetic process"/>
    <property type="evidence" value="ECO:0007669"/>
    <property type="project" value="UniProtKB-UniRule"/>
</dbReference>
<dbReference type="InterPro" id="IPR036100">
    <property type="entry name" value="QueA_sf"/>
</dbReference>
<comment type="similarity">
    <text evidence="5">Belongs to the QueA family.</text>
</comment>
<gene>
    <name evidence="5" type="primary">queA</name>
    <name evidence="6" type="ORF">UU65_C0003G0237</name>
</gene>
<comment type="subcellular location">
    <subcellularLocation>
        <location evidence="5">Cytoplasm</location>
    </subcellularLocation>
</comment>
<dbReference type="GO" id="GO:0051075">
    <property type="term" value="F:S-adenosylmethionine:tRNA ribosyltransferase-isomerase activity"/>
    <property type="evidence" value="ECO:0007669"/>
    <property type="project" value="UniProtKB-EC"/>
</dbReference>
<dbReference type="PANTHER" id="PTHR30307:SF0">
    <property type="entry name" value="S-ADENOSYLMETHIONINE:TRNA RIBOSYLTRANSFERASE-ISOMERASE"/>
    <property type="match status" value="1"/>
</dbReference>
<name>A0A0G0WAU5_UNCC2</name>
<evidence type="ECO:0000256" key="3">
    <source>
        <dbReference type="ARBA" id="ARBA00022691"/>
    </source>
</evidence>
<evidence type="ECO:0000256" key="2">
    <source>
        <dbReference type="ARBA" id="ARBA00022679"/>
    </source>
</evidence>
<evidence type="ECO:0000313" key="6">
    <source>
        <dbReference type="EMBL" id="KKS09182.1"/>
    </source>
</evidence>
<evidence type="ECO:0000256" key="1">
    <source>
        <dbReference type="ARBA" id="ARBA00022490"/>
    </source>
</evidence>
<dbReference type="SUPFAM" id="SSF111337">
    <property type="entry name" value="QueA-like"/>
    <property type="match status" value="1"/>
</dbReference>
<dbReference type="InterPro" id="IPR003699">
    <property type="entry name" value="QueA"/>
</dbReference>
<comment type="function">
    <text evidence="5">Transfers and isomerizes the ribose moiety from AdoMet to the 7-aminomethyl group of 7-deazaguanine (preQ1-tRNA) to give epoxyqueuosine (oQ-tRNA).</text>
</comment>
<sequence length="369" mass="42151">MLTQDFNYNLPKEKIALEPVIPRDHARLMVLNRKKKTIEDHYFYELKDLLKEGDLLVANDSKVIPARLYGKSVSGKTVEVLLVSPKNENTWTALVRGGKEQELDFGLFSGLVKKVGDDFEVSFSLSSRELMEAVHKVGEMPLPPYIKRETPYEHDKIDYQTIYAREEGSVAAPTAGLHFTKRLIRELEEKGIDIEFVTLHVGLGTFQPVKTDVVEEHKMHAEYFSISKETAEAVSRAKKEGRRVIAVGTTTVRVLESISYKTRHHDTPNRHPEFISGSPQFQDRILKQVQNDVIDWEVQLGSGWTDIFIYPGYKFKVVDGLITNFHLPKSSLIMLVSAFAGKKFTMETYKKAVEEPYRFYSYGDAMLVL</sequence>